<dbReference type="CDD" id="cd00610">
    <property type="entry name" value="OAT_like"/>
    <property type="match status" value="1"/>
</dbReference>
<sequence>MSDAVMPTYARIDLAFERGEGPYLYTAENRRYLDFAGGIAVNSLGHSHPKLVAALEEQGRKLWHVSNLYRISGGEKLAERLVANSFADKVFFTNSGTEALEGAIKLARKYHSHNGQPQKHRIITCDSAFHGRTMTALSAAGNVKHLDGFGPRTPGFDHVAFGNLNELRAAISDETAAILVEPIQGEGGIRAASMDFLKGLRTVCDEFGLLLILDEVQCGNGRTGKFFAHEWAEIEPDVLATAKGIGGGFPLGAFMATNKAAAGMVPGTHGSTYGGNPLAMAIGNAVLDVMLEEGFMAKVIEIAAYTRDKLENLVASYPAVFEEVRGSGLMLGLKCRVTNSDVIAAMRASGLLSVGAADNVIRLLPPLTIERSHVDEAISILEDVSKKMAQAA</sequence>
<comment type="caution">
    <text evidence="5">The sequence shown here is derived from an EMBL/GenBank/DDBJ whole genome shotgun (WGS) entry which is preliminary data.</text>
</comment>
<dbReference type="EMBL" id="JBHUII010000007">
    <property type="protein sequence ID" value="MFD2206666.1"/>
    <property type="molecule type" value="Genomic_DNA"/>
</dbReference>
<proteinExistence type="inferred from homology"/>
<comment type="miscellaneous">
    <text evidence="4">May also have succinyldiaminopimelate aminotransferase activity, thus carrying out the corresponding step in lysine biosynthesis.</text>
</comment>
<name>A0ABW5BMC3_9PROT</name>
<dbReference type="GO" id="GO:0008483">
    <property type="term" value="F:transaminase activity"/>
    <property type="evidence" value="ECO:0007669"/>
    <property type="project" value="UniProtKB-KW"/>
</dbReference>
<dbReference type="InterPro" id="IPR050103">
    <property type="entry name" value="Class-III_PLP-dep_AT"/>
</dbReference>
<keyword evidence="4" id="KW-0028">Amino-acid biosynthesis</keyword>
<evidence type="ECO:0000256" key="1">
    <source>
        <dbReference type="ARBA" id="ARBA00022576"/>
    </source>
</evidence>
<dbReference type="PANTHER" id="PTHR11986:SF113">
    <property type="entry name" value="SUCCINYLORNITHINE TRANSAMINASE"/>
    <property type="match status" value="1"/>
</dbReference>
<reference evidence="6" key="1">
    <citation type="journal article" date="2019" name="Int. J. Syst. Evol. Microbiol.">
        <title>The Global Catalogue of Microorganisms (GCM) 10K type strain sequencing project: providing services to taxonomists for standard genome sequencing and annotation.</title>
        <authorList>
            <consortium name="The Broad Institute Genomics Platform"/>
            <consortium name="The Broad Institute Genome Sequencing Center for Infectious Disease"/>
            <person name="Wu L."/>
            <person name="Ma J."/>
        </authorList>
    </citation>
    <scope>NUCLEOTIDE SEQUENCE [LARGE SCALE GENOMIC DNA]</scope>
    <source>
        <strain evidence="6">CGMCC 4.7192</strain>
    </source>
</reference>
<comment type="cofactor">
    <cofactor evidence="4">
        <name>pyridoxal 5'-phosphate</name>
        <dbReference type="ChEBI" id="CHEBI:597326"/>
    </cofactor>
    <text evidence="4">Binds 1 pyridoxal phosphate per subunit.</text>
</comment>
<dbReference type="InterPro" id="IPR015424">
    <property type="entry name" value="PyrdxlP-dep_Trfase"/>
</dbReference>
<feature type="modified residue" description="N6-(pyridoxal phosphate)lysine" evidence="4">
    <location>
        <position position="243"/>
    </location>
</feature>
<feature type="binding site" evidence="4">
    <location>
        <position position="132"/>
    </location>
    <ligand>
        <name>N(2)-acetyl-L-ornithine</name>
        <dbReference type="ChEBI" id="CHEBI:57805"/>
    </ligand>
</feature>
<feature type="binding site" evidence="4">
    <location>
        <position position="129"/>
    </location>
    <ligand>
        <name>pyridoxal 5'-phosphate</name>
        <dbReference type="ChEBI" id="CHEBI:597326"/>
    </ligand>
</feature>
<dbReference type="InterPro" id="IPR005814">
    <property type="entry name" value="Aminotrans_3"/>
</dbReference>
<keyword evidence="4" id="KW-0963">Cytoplasm</keyword>
<dbReference type="NCBIfam" id="TIGR00707">
    <property type="entry name" value="argD"/>
    <property type="match status" value="1"/>
</dbReference>
<keyword evidence="3 4" id="KW-0663">Pyridoxal phosphate</keyword>
<dbReference type="RefSeq" id="WP_380252526.1">
    <property type="nucleotide sequence ID" value="NZ_JBHUII010000007.1"/>
</dbReference>
<keyword evidence="4" id="KW-0055">Arginine biosynthesis</keyword>
<dbReference type="SUPFAM" id="SSF53383">
    <property type="entry name" value="PLP-dependent transferases"/>
    <property type="match status" value="1"/>
</dbReference>
<dbReference type="InterPro" id="IPR004636">
    <property type="entry name" value="AcOrn/SuccOrn_fam"/>
</dbReference>
<dbReference type="EC" id="2.6.1.11" evidence="4"/>
<evidence type="ECO:0000313" key="6">
    <source>
        <dbReference type="Proteomes" id="UP001597294"/>
    </source>
</evidence>
<dbReference type="Gene3D" id="3.40.640.10">
    <property type="entry name" value="Type I PLP-dependent aspartate aminotransferase-like (Major domain)"/>
    <property type="match status" value="1"/>
</dbReference>
<dbReference type="NCBIfam" id="NF002325">
    <property type="entry name" value="PRK01278.1"/>
    <property type="match status" value="1"/>
</dbReference>
<evidence type="ECO:0000256" key="2">
    <source>
        <dbReference type="ARBA" id="ARBA00022679"/>
    </source>
</evidence>
<keyword evidence="6" id="KW-1185">Reference proteome</keyword>
<protein>
    <recommendedName>
        <fullName evidence="4">Acetylornithine aminotransferase</fullName>
        <shortName evidence="4">ACOAT</shortName>
        <ecNumber evidence="4">2.6.1.11</ecNumber>
    </recommendedName>
</protein>
<dbReference type="InterPro" id="IPR015421">
    <property type="entry name" value="PyrdxlP-dep_Trfase_major"/>
</dbReference>
<comment type="catalytic activity">
    <reaction evidence="4">
        <text>N(2)-acetyl-L-ornithine + 2-oxoglutarate = N-acetyl-L-glutamate 5-semialdehyde + L-glutamate</text>
        <dbReference type="Rhea" id="RHEA:18049"/>
        <dbReference type="ChEBI" id="CHEBI:16810"/>
        <dbReference type="ChEBI" id="CHEBI:29123"/>
        <dbReference type="ChEBI" id="CHEBI:29985"/>
        <dbReference type="ChEBI" id="CHEBI:57805"/>
        <dbReference type="EC" id="2.6.1.11"/>
    </reaction>
</comment>
<feature type="binding site" evidence="4">
    <location>
        <position position="271"/>
    </location>
    <ligand>
        <name>N(2)-acetyl-L-ornithine</name>
        <dbReference type="ChEBI" id="CHEBI:57805"/>
    </ligand>
</feature>
<dbReference type="PROSITE" id="PS00600">
    <property type="entry name" value="AA_TRANSFER_CLASS_3"/>
    <property type="match status" value="1"/>
</dbReference>
<dbReference type="PANTHER" id="PTHR11986">
    <property type="entry name" value="AMINOTRANSFERASE CLASS III"/>
    <property type="match status" value="1"/>
</dbReference>
<comment type="pathway">
    <text evidence="4">Amino-acid biosynthesis; L-arginine biosynthesis; N(2)-acetyl-L-ornithine from L-glutamate: step 4/4.</text>
</comment>
<keyword evidence="1 4" id="KW-0032">Aminotransferase</keyword>
<evidence type="ECO:0000256" key="4">
    <source>
        <dbReference type="HAMAP-Rule" id="MF_01107"/>
    </source>
</evidence>
<organism evidence="5 6">
    <name type="scientific">Kiloniella antarctica</name>
    <dbReference type="NCBI Taxonomy" id="1550907"/>
    <lineage>
        <taxon>Bacteria</taxon>
        <taxon>Pseudomonadati</taxon>
        <taxon>Pseudomonadota</taxon>
        <taxon>Alphaproteobacteria</taxon>
        <taxon>Rhodospirillales</taxon>
        <taxon>Kiloniellaceae</taxon>
        <taxon>Kiloniella</taxon>
    </lineage>
</organism>
<feature type="binding site" evidence="4">
    <location>
        <begin position="214"/>
        <end position="217"/>
    </location>
    <ligand>
        <name>pyridoxal 5'-phosphate</name>
        <dbReference type="ChEBI" id="CHEBI:597326"/>
    </ligand>
</feature>
<accession>A0ABW5BMC3</accession>
<evidence type="ECO:0000256" key="3">
    <source>
        <dbReference type="ARBA" id="ARBA00022898"/>
    </source>
</evidence>
<keyword evidence="2 4" id="KW-0808">Transferase</keyword>
<dbReference type="Proteomes" id="UP001597294">
    <property type="component" value="Unassembled WGS sequence"/>
</dbReference>
<dbReference type="PIRSF" id="PIRSF000521">
    <property type="entry name" value="Transaminase_4ab_Lys_Orn"/>
    <property type="match status" value="1"/>
</dbReference>
<dbReference type="Pfam" id="PF00202">
    <property type="entry name" value="Aminotran_3"/>
    <property type="match status" value="1"/>
</dbReference>
<dbReference type="InterPro" id="IPR049704">
    <property type="entry name" value="Aminotrans_3_PPA_site"/>
</dbReference>
<dbReference type="HAMAP" id="MF_01107">
    <property type="entry name" value="ArgD_aminotrans_3"/>
    <property type="match status" value="1"/>
</dbReference>
<dbReference type="Gene3D" id="3.90.1150.10">
    <property type="entry name" value="Aspartate Aminotransferase, domain 1"/>
    <property type="match status" value="1"/>
</dbReference>
<comment type="subunit">
    <text evidence="4">Homodimer.</text>
</comment>
<comment type="similarity">
    <text evidence="4">Belongs to the class-III pyridoxal-phosphate-dependent aminotransferase family. ArgD subfamily.</text>
</comment>
<feature type="binding site" evidence="4">
    <location>
        <begin position="96"/>
        <end position="97"/>
    </location>
    <ligand>
        <name>pyridoxal 5'-phosphate</name>
        <dbReference type="ChEBI" id="CHEBI:597326"/>
    </ligand>
</feature>
<gene>
    <name evidence="4" type="primary">argD</name>
    <name evidence="5" type="ORF">ACFSKO_13630</name>
</gene>
<comment type="subcellular location">
    <subcellularLocation>
        <location evidence="4">Cytoplasm</location>
    </subcellularLocation>
</comment>
<feature type="binding site" evidence="4">
    <location>
        <position position="272"/>
    </location>
    <ligand>
        <name>pyridoxal 5'-phosphate</name>
        <dbReference type="ChEBI" id="CHEBI:597326"/>
    </ligand>
</feature>
<evidence type="ECO:0000313" key="5">
    <source>
        <dbReference type="EMBL" id="MFD2206666.1"/>
    </source>
</evidence>
<dbReference type="InterPro" id="IPR015422">
    <property type="entry name" value="PyrdxlP-dep_Trfase_small"/>
</dbReference>